<dbReference type="Proteomes" id="UP001141806">
    <property type="component" value="Unassembled WGS sequence"/>
</dbReference>
<gene>
    <name evidence="1" type="ORF">NE237_019479</name>
</gene>
<dbReference type="AlphaFoldDB" id="A0A9Q0GL13"/>
<organism evidence="1 2">
    <name type="scientific">Protea cynaroides</name>
    <dbReference type="NCBI Taxonomy" id="273540"/>
    <lineage>
        <taxon>Eukaryota</taxon>
        <taxon>Viridiplantae</taxon>
        <taxon>Streptophyta</taxon>
        <taxon>Embryophyta</taxon>
        <taxon>Tracheophyta</taxon>
        <taxon>Spermatophyta</taxon>
        <taxon>Magnoliopsida</taxon>
        <taxon>Proteales</taxon>
        <taxon>Proteaceae</taxon>
        <taxon>Protea</taxon>
    </lineage>
</organism>
<sequence length="170" mass="18549">MNPSVVQAAIVEPRSDLGRWEDVEDECAEEHENVVTRNVMDFVIGDGLPNQSTNEENNVVPLENPIGAYEHQPVVPTPRIDLNEVPNEGGMKNLTDSISEVGKEGTAIIISTYAGRSLVSTSPGRVETAYDDVLAIDGCLTEQERDFTTVESCCKIAYLLIVLMQSAVLQ</sequence>
<evidence type="ECO:0000313" key="1">
    <source>
        <dbReference type="EMBL" id="KAJ4946670.1"/>
    </source>
</evidence>
<evidence type="ECO:0000313" key="2">
    <source>
        <dbReference type="Proteomes" id="UP001141806"/>
    </source>
</evidence>
<proteinExistence type="predicted"/>
<protein>
    <submittedName>
        <fullName evidence="1">Uncharacterized protein</fullName>
    </submittedName>
</protein>
<dbReference type="EMBL" id="JAMYWD010000929">
    <property type="protein sequence ID" value="KAJ4946670.1"/>
    <property type="molecule type" value="Genomic_DNA"/>
</dbReference>
<keyword evidence="2" id="KW-1185">Reference proteome</keyword>
<comment type="caution">
    <text evidence="1">The sequence shown here is derived from an EMBL/GenBank/DDBJ whole genome shotgun (WGS) entry which is preliminary data.</text>
</comment>
<reference evidence="1" key="1">
    <citation type="journal article" date="2023" name="Plant J.">
        <title>The genome of the king protea, Protea cynaroides.</title>
        <authorList>
            <person name="Chang J."/>
            <person name="Duong T.A."/>
            <person name="Schoeman C."/>
            <person name="Ma X."/>
            <person name="Roodt D."/>
            <person name="Barker N."/>
            <person name="Li Z."/>
            <person name="Van de Peer Y."/>
            <person name="Mizrachi E."/>
        </authorList>
    </citation>
    <scope>NUCLEOTIDE SEQUENCE</scope>
    <source>
        <tissue evidence="1">Young leaves</tissue>
    </source>
</reference>
<accession>A0A9Q0GL13</accession>
<name>A0A9Q0GL13_9MAGN</name>